<organism evidence="2">
    <name type="scientific">Oryza sativa subsp. japonica</name>
    <name type="common">Rice</name>
    <dbReference type="NCBI Taxonomy" id="39947"/>
    <lineage>
        <taxon>Eukaryota</taxon>
        <taxon>Viridiplantae</taxon>
        <taxon>Streptophyta</taxon>
        <taxon>Embryophyta</taxon>
        <taxon>Tracheophyta</taxon>
        <taxon>Spermatophyta</taxon>
        <taxon>Magnoliopsida</taxon>
        <taxon>Liliopsida</taxon>
        <taxon>Poales</taxon>
        <taxon>Poaceae</taxon>
        <taxon>BOP clade</taxon>
        <taxon>Oryzoideae</taxon>
        <taxon>Oryzeae</taxon>
        <taxon>Oryzinae</taxon>
        <taxon>Oryza</taxon>
        <taxon>Oryza sativa</taxon>
    </lineage>
</organism>
<proteinExistence type="predicted"/>
<name>B9FCE2_ORYSJ</name>
<dbReference type="Proteomes" id="UP000007752">
    <property type="component" value="Chromosome 4"/>
</dbReference>
<evidence type="ECO:0000313" key="2">
    <source>
        <dbReference type="EMBL" id="EEE61647.1"/>
    </source>
</evidence>
<sequence>MPLRAGPVHFPSKAQKPTYLFLRPMDKGPRRRPGRPNPRLPSGSSPVPWAPRGPAAPIGFPVPRGYPVLWGSGSGSASTSSRPKVRPSPRRAYAAAQWVALPSHPAFSRGDGGEGLGGGGGGAAWDASASRLYVWDPSARGVHRICVRVRDAEAGKDGDDVAVEAAVPSEVRSFPLVVVSVLTCKSDAIPF</sequence>
<dbReference type="AlphaFoldDB" id="B9FCE2"/>
<accession>B9FCE2</accession>
<reference evidence="2" key="2">
    <citation type="submission" date="2008-12" db="EMBL/GenBank/DDBJ databases">
        <title>Improved gene annotation of the rice (Oryza sativa) genomes.</title>
        <authorList>
            <person name="Wang J."/>
            <person name="Li R."/>
            <person name="Fan W."/>
            <person name="Huang Q."/>
            <person name="Zhang J."/>
            <person name="Zhou Y."/>
            <person name="Hu Y."/>
            <person name="Zi S."/>
            <person name="Li J."/>
            <person name="Ni P."/>
            <person name="Zheng H."/>
            <person name="Zhang Y."/>
            <person name="Zhao M."/>
            <person name="Hao Q."/>
            <person name="McDermott J."/>
            <person name="Samudrala R."/>
            <person name="Kristiansen K."/>
            <person name="Wong G.K.-S."/>
        </authorList>
    </citation>
    <scope>NUCLEOTIDE SEQUENCE</scope>
</reference>
<feature type="region of interest" description="Disordered" evidence="1">
    <location>
        <begin position="1"/>
        <end position="52"/>
    </location>
</feature>
<dbReference type="EMBL" id="CM000141">
    <property type="protein sequence ID" value="EEE61647.1"/>
    <property type="molecule type" value="Genomic_DNA"/>
</dbReference>
<reference evidence="2" key="1">
    <citation type="journal article" date="2005" name="PLoS Biol.">
        <title>The genomes of Oryza sativa: a history of duplications.</title>
        <authorList>
            <person name="Yu J."/>
            <person name="Wang J."/>
            <person name="Lin W."/>
            <person name="Li S."/>
            <person name="Li H."/>
            <person name="Zhou J."/>
            <person name="Ni P."/>
            <person name="Dong W."/>
            <person name="Hu S."/>
            <person name="Zeng C."/>
            <person name="Zhang J."/>
            <person name="Zhang Y."/>
            <person name="Li R."/>
            <person name="Xu Z."/>
            <person name="Li S."/>
            <person name="Li X."/>
            <person name="Zheng H."/>
            <person name="Cong L."/>
            <person name="Lin L."/>
            <person name="Yin J."/>
            <person name="Geng J."/>
            <person name="Li G."/>
            <person name="Shi J."/>
            <person name="Liu J."/>
            <person name="Lv H."/>
            <person name="Li J."/>
            <person name="Wang J."/>
            <person name="Deng Y."/>
            <person name="Ran L."/>
            <person name="Shi X."/>
            <person name="Wang X."/>
            <person name="Wu Q."/>
            <person name="Li C."/>
            <person name="Ren X."/>
            <person name="Wang J."/>
            <person name="Wang X."/>
            <person name="Li D."/>
            <person name="Liu D."/>
            <person name="Zhang X."/>
            <person name="Ji Z."/>
            <person name="Zhao W."/>
            <person name="Sun Y."/>
            <person name="Zhang Z."/>
            <person name="Bao J."/>
            <person name="Han Y."/>
            <person name="Dong L."/>
            <person name="Ji J."/>
            <person name="Chen P."/>
            <person name="Wu S."/>
            <person name="Liu J."/>
            <person name="Xiao Y."/>
            <person name="Bu D."/>
            <person name="Tan J."/>
            <person name="Yang L."/>
            <person name="Ye C."/>
            <person name="Zhang J."/>
            <person name="Xu J."/>
            <person name="Zhou Y."/>
            <person name="Yu Y."/>
            <person name="Zhang B."/>
            <person name="Zhuang S."/>
            <person name="Wei H."/>
            <person name="Liu B."/>
            <person name="Lei M."/>
            <person name="Yu H."/>
            <person name="Li Y."/>
            <person name="Xu H."/>
            <person name="Wei S."/>
            <person name="He X."/>
            <person name="Fang L."/>
            <person name="Zhang Z."/>
            <person name="Zhang Y."/>
            <person name="Huang X."/>
            <person name="Su Z."/>
            <person name="Tong W."/>
            <person name="Li J."/>
            <person name="Tong Z."/>
            <person name="Li S."/>
            <person name="Ye J."/>
            <person name="Wang L."/>
            <person name="Fang L."/>
            <person name="Lei T."/>
            <person name="Chen C."/>
            <person name="Chen H."/>
            <person name="Xu Z."/>
            <person name="Li H."/>
            <person name="Huang H."/>
            <person name="Zhang F."/>
            <person name="Xu H."/>
            <person name="Li N."/>
            <person name="Zhao C."/>
            <person name="Li S."/>
            <person name="Dong L."/>
            <person name="Huang Y."/>
            <person name="Li L."/>
            <person name="Xi Y."/>
            <person name="Qi Q."/>
            <person name="Li W."/>
            <person name="Zhang B."/>
            <person name="Hu W."/>
            <person name="Zhang Y."/>
            <person name="Tian X."/>
            <person name="Jiao Y."/>
            <person name="Liang X."/>
            <person name="Jin J."/>
            <person name="Gao L."/>
            <person name="Zheng W."/>
            <person name="Hao B."/>
            <person name="Liu S."/>
            <person name="Wang W."/>
            <person name="Yuan L."/>
            <person name="Cao M."/>
            <person name="McDermott J."/>
            <person name="Samudrala R."/>
            <person name="Wang J."/>
            <person name="Wong G.K."/>
            <person name="Yang H."/>
        </authorList>
    </citation>
    <scope>NUCLEOTIDE SEQUENCE [LARGE SCALE GENOMIC DNA]</scope>
</reference>
<protein>
    <submittedName>
        <fullName evidence="2">Uncharacterized protein</fullName>
    </submittedName>
</protein>
<gene>
    <name evidence="2" type="ORF">OsJ_16093</name>
</gene>
<evidence type="ECO:0000256" key="1">
    <source>
        <dbReference type="SAM" id="MobiDB-lite"/>
    </source>
</evidence>